<proteinExistence type="predicted"/>
<gene>
    <name evidence="2" type="ORF">HBR001_LOCUS5777</name>
</gene>
<evidence type="ECO:0008006" key="4">
    <source>
        <dbReference type="Google" id="ProtNLM"/>
    </source>
</evidence>
<comment type="caution">
    <text evidence="2">The sequence shown here is derived from an EMBL/GenBank/DDBJ whole genome shotgun (WGS) entry which is preliminary data.</text>
</comment>
<feature type="region of interest" description="Disordered" evidence="1">
    <location>
        <begin position="33"/>
        <end position="58"/>
    </location>
</feature>
<reference evidence="2" key="1">
    <citation type="submission" date="2022-12" db="EMBL/GenBank/DDBJ databases">
        <authorList>
            <person name="Webb A."/>
        </authorList>
    </citation>
    <scope>NUCLEOTIDE SEQUENCE</scope>
    <source>
        <strain evidence="2">Hp1</strain>
    </source>
</reference>
<organism evidence="2 3">
    <name type="scientific">Hyaloperonospora brassicae</name>
    <name type="common">Brassica downy mildew</name>
    <name type="synonym">Peronospora brassicae</name>
    <dbReference type="NCBI Taxonomy" id="162125"/>
    <lineage>
        <taxon>Eukaryota</taxon>
        <taxon>Sar</taxon>
        <taxon>Stramenopiles</taxon>
        <taxon>Oomycota</taxon>
        <taxon>Peronosporomycetes</taxon>
        <taxon>Peronosporales</taxon>
        <taxon>Peronosporaceae</taxon>
        <taxon>Hyaloperonospora</taxon>
    </lineage>
</organism>
<sequence length="1284" mass="142353">MPSPLRPTRRTSPSPPQVTNQCTCAVERASDADCSDAGRSGRSSDATSAQSSTRSSHFPVTAAVALENERQSLSQLQRCRDSWPPSRALHNAEALRQTLVLDNVFCSCYDVDTVLSAVQRRDDCGRFSPVQKLLLEPQSIQQVFTYATSRCNVLSRAEEKEQLTQPQTQDERGQKTGTVDSYRRAFVATKIVLGFYRKAVAWYGEPKGEWPDNGVDTEVEADAEHESALRPASVEAIERALSLTRPRPGPVATSIDFRNSTSTRKMARVQRLRASMRFESSGSSVSDFSVNGDEDEDLLDDPSARGYVLRLEDLTVMAWKRIFGGLFQFLQPRENNDGEEGVGHYCRVDDGAEVDGILVANLCKIVKHFVIFPAVHRLICDEDEADEKEWLLACLAAHVYNPNIASLLHGLIHLSVRRGFDCFPIISCLVEQIVEQVPIRMSRSLSSVSSTSTVSSTPSASPRLSLRGSPATSSPSFFPSKTTPLSSALFTTNTASTAHVRISGSVEILSKILKDEFPNTFRYYTQTKVQLASFESVEPFERELFPTRTTPSDPAVHLILKYAVLASLTENSTVLARMAELGMAELRFLDAHCMNGASIPRVLVIDVLRHAIEFSMLSEQQELFVPSIHLVLDTVCALINYHQHLSTISEYAARDCFSDSDSDDGDAADEANFASFAHLIEQDCPGKLSKCDTWPARSALYTGLMPPAISSSSTPGKHDMNLRPLASTLLVMHVVDLLDVVVLMSNDRIDSRLARLDLAASLMDVFEKFPTASILHCRLVNLYLDLLNRSSTNERLNNPLLRSVFRSPGSILEYILHKLDANTSSHVYDAHLAIIGVKIAKICSSPMLQQEFICQFCNNVKGWNDFASSLIATHYQQMDALDDSLLVSQMVNSGARNGALRDNADTGFLLARPSSSASEYLSRELEPFRRLPMEKEGFGAAHNVARGNETVHPSDMFQSRSQSKFPKSIVDILQSDESTSFDVEEDDVCISGYAYQKCSKWAKVHLKFDKSTCQLMVRDVSAASSTLPSRRASGATPPSTTSLFQQFLMAQKQAWKSRPKTLVVCNARQWIAFRRNIKKRDHSAFGFQVDVFDSHREEDETLTFVTRSDASRMRWFEVMQAAVITTRTLRNSFCDTDEAANMMLVERVAKSCGGSYSVVPDVNQLRPVISTSFSLKSEVPEEMPFWGVYHGDLGIIKYASLFSQCLDVVSVDGKSIQAIGYSVIVEFDATFCKSENIASLDDSEPPLVNCACTDTYLISGNQIIGLTRTIADSEKLLQLFCDDD</sequence>
<feature type="region of interest" description="Disordered" evidence="1">
    <location>
        <begin position="1"/>
        <end position="20"/>
    </location>
</feature>
<keyword evidence="3" id="KW-1185">Reference proteome</keyword>
<dbReference type="EMBL" id="CANTFL010001193">
    <property type="protein sequence ID" value="CAI5733248.1"/>
    <property type="molecule type" value="Genomic_DNA"/>
</dbReference>
<evidence type="ECO:0000313" key="2">
    <source>
        <dbReference type="EMBL" id="CAI5733248.1"/>
    </source>
</evidence>
<name>A0AAV0UBZ5_HYABA</name>
<evidence type="ECO:0000313" key="3">
    <source>
        <dbReference type="Proteomes" id="UP001162031"/>
    </source>
</evidence>
<feature type="compositionally biased region" description="Polar residues" evidence="1">
    <location>
        <begin position="41"/>
        <end position="58"/>
    </location>
</feature>
<dbReference type="Proteomes" id="UP001162031">
    <property type="component" value="Unassembled WGS sequence"/>
</dbReference>
<accession>A0AAV0UBZ5</accession>
<evidence type="ECO:0000256" key="1">
    <source>
        <dbReference type="SAM" id="MobiDB-lite"/>
    </source>
</evidence>
<protein>
    <recommendedName>
        <fullName evidence="4">PH domain-containing protein</fullName>
    </recommendedName>
</protein>
<feature type="region of interest" description="Disordered" evidence="1">
    <location>
        <begin position="449"/>
        <end position="479"/>
    </location>
</feature>